<organism evidence="1 2">
    <name type="scientific">Trichinella papuae</name>
    <dbReference type="NCBI Taxonomy" id="268474"/>
    <lineage>
        <taxon>Eukaryota</taxon>
        <taxon>Metazoa</taxon>
        <taxon>Ecdysozoa</taxon>
        <taxon>Nematoda</taxon>
        <taxon>Enoplea</taxon>
        <taxon>Dorylaimia</taxon>
        <taxon>Trichinellida</taxon>
        <taxon>Trichinellidae</taxon>
        <taxon>Trichinella</taxon>
    </lineage>
</organism>
<sequence>MTSRNAVSFGHSMLQMFENRCSLTSGSMSNKNHMRLHNGKSAYLVTILSYTNKDAKLLEKTPSIITGECITVHHILTTVSLLHASTIWLPLDNQIYTDMTIHYYVVSALNTSGPCMPNH</sequence>
<dbReference type="AlphaFoldDB" id="A0A0V1M566"/>
<evidence type="ECO:0000313" key="2">
    <source>
        <dbReference type="Proteomes" id="UP000054843"/>
    </source>
</evidence>
<keyword evidence="2" id="KW-1185">Reference proteome</keyword>
<protein>
    <submittedName>
        <fullName evidence="1">Uncharacterized protein</fullName>
    </submittedName>
</protein>
<dbReference type="Proteomes" id="UP000054843">
    <property type="component" value="Unassembled WGS sequence"/>
</dbReference>
<accession>A0A0V1M566</accession>
<evidence type="ECO:0000313" key="1">
    <source>
        <dbReference type="EMBL" id="KRZ66430.1"/>
    </source>
</evidence>
<gene>
    <name evidence="1" type="ORF">T10_9888</name>
</gene>
<name>A0A0V1M566_9BILA</name>
<dbReference type="EMBL" id="JYDO01000244">
    <property type="protein sequence ID" value="KRZ66430.1"/>
    <property type="molecule type" value="Genomic_DNA"/>
</dbReference>
<comment type="caution">
    <text evidence="1">The sequence shown here is derived from an EMBL/GenBank/DDBJ whole genome shotgun (WGS) entry which is preliminary data.</text>
</comment>
<proteinExistence type="predicted"/>
<reference evidence="1 2" key="1">
    <citation type="submission" date="2015-01" db="EMBL/GenBank/DDBJ databases">
        <title>Evolution of Trichinella species and genotypes.</title>
        <authorList>
            <person name="Korhonen P.K."/>
            <person name="Edoardo P."/>
            <person name="Giuseppe L.R."/>
            <person name="Gasser R.B."/>
        </authorList>
    </citation>
    <scope>NUCLEOTIDE SEQUENCE [LARGE SCALE GENOMIC DNA]</scope>
    <source>
        <strain evidence="1">ISS1980</strain>
    </source>
</reference>